<dbReference type="Gene3D" id="1.10.260.40">
    <property type="entry name" value="lambda repressor-like DNA-binding domains"/>
    <property type="match status" value="1"/>
</dbReference>
<dbReference type="SUPFAM" id="SSF53822">
    <property type="entry name" value="Periplasmic binding protein-like I"/>
    <property type="match status" value="1"/>
</dbReference>
<keyword evidence="3" id="KW-0804">Transcription</keyword>
<accession>A0ABQ3GET8</accession>
<dbReference type="PANTHER" id="PTHR30146:SF138">
    <property type="entry name" value="TRANSCRIPTIONAL REGULATORY PROTEIN"/>
    <property type="match status" value="1"/>
</dbReference>
<dbReference type="SUPFAM" id="SSF47413">
    <property type="entry name" value="lambda repressor-like DNA-binding domains"/>
    <property type="match status" value="1"/>
</dbReference>
<sequence length="368" mass="39072">MSESRTQRPATVADVARTAKVSKAQAARALGGYGAVSEPVRTKVLAAAEQLSYRPNALARSMNTGRSQTIGVVIGDVENPFFGLATRGLSDTLRQNGYDVVLANTGERVDVEQDAVRVMLDKRVDGLVVSPASSLHVDHLSGVLASGRPMVFLDRSIPRLGVDSVEVDLRGLARQATRELIELGHRRIGFLSAVDAPSDTYSPDIELSNSSVAERLAGIVEACGEASIEVDPAWIRLNLPTPDSISAATRAMASLENAPTAVIASDSMVGLEVLTTLRADAVRVPDEVSFLMFDDMPWSSLIDPPITVISQPAYDMGVLAAQTLLARLGNPQIEAARHVLEGRVVHRESVARVPVPRPAGTQGAASTT</sequence>
<name>A0ABQ3GET8_9MICC</name>
<dbReference type="Proteomes" id="UP000642819">
    <property type="component" value="Unassembled WGS sequence"/>
</dbReference>
<evidence type="ECO:0000259" key="4">
    <source>
        <dbReference type="PROSITE" id="PS50932"/>
    </source>
</evidence>
<dbReference type="EMBL" id="BMXK01000003">
    <property type="protein sequence ID" value="GHD03391.1"/>
    <property type="molecule type" value="Genomic_DNA"/>
</dbReference>
<evidence type="ECO:0000256" key="2">
    <source>
        <dbReference type="ARBA" id="ARBA00023125"/>
    </source>
</evidence>
<dbReference type="InterPro" id="IPR010982">
    <property type="entry name" value="Lambda_DNA-bd_dom_sf"/>
</dbReference>
<evidence type="ECO:0000256" key="3">
    <source>
        <dbReference type="ARBA" id="ARBA00023163"/>
    </source>
</evidence>
<keyword evidence="6" id="KW-1185">Reference proteome</keyword>
<dbReference type="Gene3D" id="3.40.50.2300">
    <property type="match status" value="2"/>
</dbReference>
<dbReference type="InterPro" id="IPR000843">
    <property type="entry name" value="HTH_LacI"/>
</dbReference>
<dbReference type="PROSITE" id="PS50932">
    <property type="entry name" value="HTH_LACI_2"/>
    <property type="match status" value="1"/>
</dbReference>
<dbReference type="RefSeq" id="WP_189348971.1">
    <property type="nucleotide sequence ID" value="NZ_BMXK01000003.1"/>
</dbReference>
<keyword evidence="1" id="KW-0805">Transcription regulation</keyword>
<keyword evidence="2" id="KW-0238">DNA-binding</keyword>
<evidence type="ECO:0000256" key="1">
    <source>
        <dbReference type="ARBA" id="ARBA00023015"/>
    </source>
</evidence>
<evidence type="ECO:0000313" key="6">
    <source>
        <dbReference type="Proteomes" id="UP000642819"/>
    </source>
</evidence>
<dbReference type="PANTHER" id="PTHR30146">
    <property type="entry name" value="LACI-RELATED TRANSCRIPTIONAL REPRESSOR"/>
    <property type="match status" value="1"/>
</dbReference>
<dbReference type="CDD" id="cd06267">
    <property type="entry name" value="PBP1_LacI_sugar_binding-like"/>
    <property type="match status" value="1"/>
</dbReference>
<reference evidence="6" key="1">
    <citation type="journal article" date="2019" name="Int. J. Syst. Evol. Microbiol.">
        <title>The Global Catalogue of Microorganisms (GCM) 10K type strain sequencing project: providing services to taxonomists for standard genome sequencing and annotation.</title>
        <authorList>
            <consortium name="The Broad Institute Genomics Platform"/>
            <consortium name="The Broad Institute Genome Sequencing Center for Infectious Disease"/>
            <person name="Wu L."/>
            <person name="Ma J."/>
        </authorList>
    </citation>
    <scope>NUCLEOTIDE SEQUENCE [LARGE SCALE GENOMIC DNA]</scope>
    <source>
        <strain evidence="6">KCTC 19466</strain>
    </source>
</reference>
<dbReference type="CDD" id="cd01392">
    <property type="entry name" value="HTH_LacI"/>
    <property type="match status" value="1"/>
</dbReference>
<feature type="domain" description="HTH lacI-type" evidence="4">
    <location>
        <begin position="10"/>
        <end position="64"/>
    </location>
</feature>
<dbReference type="Pfam" id="PF00356">
    <property type="entry name" value="LacI"/>
    <property type="match status" value="1"/>
</dbReference>
<organism evidence="5 6">
    <name type="scientific">Zhihengliuella salsuginis</name>
    <dbReference type="NCBI Taxonomy" id="578222"/>
    <lineage>
        <taxon>Bacteria</taxon>
        <taxon>Bacillati</taxon>
        <taxon>Actinomycetota</taxon>
        <taxon>Actinomycetes</taxon>
        <taxon>Micrococcales</taxon>
        <taxon>Micrococcaceae</taxon>
        <taxon>Zhihengliuella</taxon>
    </lineage>
</organism>
<dbReference type="Pfam" id="PF13377">
    <property type="entry name" value="Peripla_BP_3"/>
    <property type="match status" value="1"/>
</dbReference>
<dbReference type="InterPro" id="IPR046335">
    <property type="entry name" value="LacI/GalR-like_sensor"/>
</dbReference>
<comment type="caution">
    <text evidence="5">The sequence shown here is derived from an EMBL/GenBank/DDBJ whole genome shotgun (WGS) entry which is preliminary data.</text>
</comment>
<dbReference type="SMART" id="SM00354">
    <property type="entry name" value="HTH_LACI"/>
    <property type="match status" value="1"/>
</dbReference>
<proteinExistence type="predicted"/>
<gene>
    <name evidence="5" type="ORF">GCM10008096_09610</name>
</gene>
<protein>
    <submittedName>
        <fullName evidence="5">LacI family transcriptional regulator</fullName>
    </submittedName>
</protein>
<evidence type="ECO:0000313" key="5">
    <source>
        <dbReference type="EMBL" id="GHD03391.1"/>
    </source>
</evidence>
<dbReference type="InterPro" id="IPR028082">
    <property type="entry name" value="Peripla_BP_I"/>
</dbReference>